<comment type="caution">
    <text evidence="2">The sequence shown here is derived from an EMBL/GenBank/DDBJ whole genome shotgun (WGS) entry which is preliminary data.</text>
</comment>
<feature type="signal peptide" evidence="1">
    <location>
        <begin position="1"/>
        <end position="18"/>
    </location>
</feature>
<keyword evidence="3" id="KW-1185">Reference proteome</keyword>
<gene>
    <name evidence="2" type="ORF">PMIN01_00779</name>
</gene>
<dbReference type="Proteomes" id="UP000756921">
    <property type="component" value="Unassembled WGS sequence"/>
</dbReference>
<feature type="chain" id="PRO_5040322564" evidence="1">
    <location>
        <begin position="19"/>
        <end position="170"/>
    </location>
</feature>
<proteinExistence type="predicted"/>
<evidence type="ECO:0000256" key="1">
    <source>
        <dbReference type="SAM" id="SignalP"/>
    </source>
</evidence>
<name>A0A9P6GU87_9PLEO</name>
<dbReference type="AlphaFoldDB" id="A0A9P6GU87"/>
<evidence type="ECO:0000313" key="2">
    <source>
        <dbReference type="EMBL" id="KAF9741240.1"/>
    </source>
</evidence>
<evidence type="ECO:0000313" key="3">
    <source>
        <dbReference type="Proteomes" id="UP000756921"/>
    </source>
</evidence>
<dbReference type="OrthoDB" id="3755722at2759"/>
<protein>
    <submittedName>
        <fullName evidence="2">Uncharacterized protein</fullName>
    </submittedName>
</protein>
<dbReference type="EMBL" id="WJXW01000001">
    <property type="protein sequence ID" value="KAF9741240.1"/>
    <property type="molecule type" value="Genomic_DNA"/>
</dbReference>
<keyword evidence="1" id="KW-0732">Signal</keyword>
<reference evidence="2" key="1">
    <citation type="journal article" date="2020" name="Mol. Plant Microbe Interact.">
        <title>Genome Sequence of the Biocontrol Agent Coniothyrium minitans strain Conio (IMI 134523).</title>
        <authorList>
            <person name="Patel D."/>
            <person name="Shittu T.A."/>
            <person name="Baroncelli R."/>
            <person name="Muthumeenakshi S."/>
            <person name="Osborne T.H."/>
            <person name="Janganan T.K."/>
            <person name="Sreenivasaprasad S."/>
        </authorList>
    </citation>
    <scope>NUCLEOTIDE SEQUENCE</scope>
    <source>
        <strain evidence="2">Conio</strain>
    </source>
</reference>
<sequence length="170" mass="18450">MIPSSLFLLTAAASTILAEFVPIHGCEWVPSSTAVKDIVFLSDASNTSAISWNAPAVSASCKTANATWIPINGHQYSVPCSPPENGMIYDIFRVSEDGTTALIMFRAFAQCAADIYAFHYEAVFPLDCKEDSEGSTGCAAKRNVTANCTAEEYLPPIRNPPPCYRCRRRS</sequence>
<organism evidence="2 3">
    <name type="scientific">Paraphaeosphaeria minitans</name>
    <dbReference type="NCBI Taxonomy" id="565426"/>
    <lineage>
        <taxon>Eukaryota</taxon>
        <taxon>Fungi</taxon>
        <taxon>Dikarya</taxon>
        <taxon>Ascomycota</taxon>
        <taxon>Pezizomycotina</taxon>
        <taxon>Dothideomycetes</taxon>
        <taxon>Pleosporomycetidae</taxon>
        <taxon>Pleosporales</taxon>
        <taxon>Massarineae</taxon>
        <taxon>Didymosphaeriaceae</taxon>
        <taxon>Paraphaeosphaeria</taxon>
    </lineage>
</organism>
<accession>A0A9P6GU87</accession>